<evidence type="ECO:0000256" key="7">
    <source>
        <dbReference type="ARBA" id="ARBA00049708"/>
    </source>
</evidence>
<evidence type="ECO:0000259" key="8">
    <source>
        <dbReference type="Pfam" id="PF01172"/>
    </source>
</evidence>
<dbReference type="InterPro" id="IPR039100">
    <property type="entry name" value="Sdo1/SBDS-like"/>
</dbReference>
<dbReference type="FunFam" id="3.30.1250.10:FF:000001">
    <property type="entry name" value="SBDS, ribosome maturation factor"/>
    <property type="match status" value="1"/>
</dbReference>
<dbReference type="STRING" id="3076.A0A2P6U4I9"/>
<evidence type="ECO:0000259" key="10">
    <source>
        <dbReference type="Pfam" id="PF20268"/>
    </source>
</evidence>
<feature type="domain" description="Ribosome maturation protein SDO1/SBDS C-terminal" evidence="10">
    <location>
        <begin position="174"/>
        <end position="241"/>
    </location>
</feature>
<feature type="domain" description="Ribosome maturation protein SDO1/SBDS central" evidence="9">
    <location>
        <begin position="111"/>
        <end position="172"/>
    </location>
</feature>
<comment type="caution">
    <text evidence="11">The sequence shown here is derived from an EMBL/GenBank/DDBJ whole genome shotgun (WGS) entry which is preliminary data.</text>
</comment>
<dbReference type="SUPFAM" id="SSF109728">
    <property type="entry name" value="Hypothetical protein AF0491, middle domain"/>
    <property type="match status" value="1"/>
</dbReference>
<dbReference type="Pfam" id="PF01172">
    <property type="entry name" value="SBDS_N"/>
    <property type="match status" value="1"/>
</dbReference>
<dbReference type="PANTHER" id="PTHR10927:SF1">
    <property type="entry name" value="RIBOSOME MATURATION PROTEIN SBDS"/>
    <property type="match status" value="1"/>
</dbReference>
<dbReference type="InterPro" id="IPR037188">
    <property type="entry name" value="Sdo1/SBDS_central_sf"/>
</dbReference>
<gene>
    <name evidence="11" type="ORF">C2E21_0138</name>
</gene>
<dbReference type="PANTHER" id="PTHR10927">
    <property type="entry name" value="RIBOSOME MATURATION PROTEIN SBDS"/>
    <property type="match status" value="1"/>
</dbReference>
<comment type="subcellular location">
    <subcellularLocation>
        <location evidence="2">Cytoplasm</location>
    </subcellularLocation>
    <subcellularLocation>
        <location evidence="1">Nucleus</location>
    </subcellularLocation>
</comment>
<dbReference type="Gene3D" id="3.30.70.240">
    <property type="match status" value="1"/>
</dbReference>
<sequence length="398" mass="42108">MSQGVFQPVGQKRLTNIAVVRMKKHGKRFEIACYKNKVVNWRNGVEKDLDEVLQTTAVFSNVSKGVLAKREDLMAAFGTDDQEAICVRILAEGELQVSDKERKVELDTLFRDVASVLSEKCINPESNRPYTISMLERALKDVHFSVDPKRPAKAQAMEALPLLKSRFPIERARMRLKLLVPLGCKDELLDLVRAQGGALEEQDLIGSSFSLVCLVEPGIFRSVHSFIQTSSGGSGRLEVLALAATVEVDPDAAVAGAAAGMEGLGLGSSAVGSRAPQHHGLQAAAPAGLSTTSGFVAAAAPAAAPAPRAAPRGGAAGGGATVVWPRGPVAELPEEHASRRERFAELDGLQPGWTVELRSRGEGGTIDAVFFSPAGESVGAFANARRQALKASKEAAAA</sequence>
<dbReference type="Gene3D" id="3.30.1250.10">
    <property type="entry name" value="Ribosome maturation protein SBDS, N-terminal domain"/>
    <property type="match status" value="1"/>
</dbReference>
<dbReference type="Pfam" id="PF09377">
    <property type="entry name" value="SBDS_domain_II"/>
    <property type="match status" value="1"/>
</dbReference>
<evidence type="ECO:0000256" key="4">
    <source>
        <dbReference type="ARBA" id="ARBA00022490"/>
    </source>
</evidence>
<evidence type="ECO:0000259" key="9">
    <source>
        <dbReference type="Pfam" id="PF09377"/>
    </source>
</evidence>
<dbReference type="SUPFAM" id="SSF89895">
    <property type="entry name" value="FYSH domain"/>
    <property type="match status" value="1"/>
</dbReference>
<dbReference type="GO" id="GO:0005634">
    <property type="term" value="C:nucleus"/>
    <property type="evidence" value="ECO:0007669"/>
    <property type="project" value="UniProtKB-SubCell"/>
</dbReference>
<dbReference type="EMBL" id="LHPG02000001">
    <property type="protein sequence ID" value="PRW61221.1"/>
    <property type="molecule type" value="Genomic_DNA"/>
</dbReference>
<evidence type="ECO:0000256" key="5">
    <source>
        <dbReference type="ARBA" id="ARBA00022517"/>
    </source>
</evidence>
<dbReference type="InterPro" id="IPR018978">
    <property type="entry name" value="SDO1/SBDS_central"/>
</dbReference>
<dbReference type="InterPro" id="IPR018023">
    <property type="entry name" value="Ribosome_mat_SBDS_CS"/>
</dbReference>
<dbReference type="InterPro" id="IPR002140">
    <property type="entry name" value="Sdo1/SBDS"/>
</dbReference>
<proteinExistence type="inferred from homology"/>
<dbReference type="GO" id="GO:0042256">
    <property type="term" value="P:cytosolic ribosome assembly"/>
    <property type="evidence" value="ECO:0007669"/>
    <property type="project" value="InterPro"/>
</dbReference>
<dbReference type="Gene3D" id="1.10.10.900">
    <property type="entry name" value="SBDS protein C-terminal domain, subdomain 1"/>
    <property type="match status" value="1"/>
</dbReference>
<feature type="domain" description="Ribosome maturation protein SDO1/SBDS N-terminal" evidence="8">
    <location>
        <begin position="16"/>
        <end position="103"/>
    </location>
</feature>
<evidence type="ECO:0000313" key="11">
    <source>
        <dbReference type="EMBL" id="PRW61221.1"/>
    </source>
</evidence>
<dbReference type="AlphaFoldDB" id="A0A2P6U4I9"/>
<keyword evidence="5" id="KW-0690">Ribosome biogenesis</keyword>
<organism evidence="11 12">
    <name type="scientific">Chlorella sorokiniana</name>
    <name type="common">Freshwater green alga</name>
    <dbReference type="NCBI Taxonomy" id="3076"/>
    <lineage>
        <taxon>Eukaryota</taxon>
        <taxon>Viridiplantae</taxon>
        <taxon>Chlorophyta</taxon>
        <taxon>core chlorophytes</taxon>
        <taxon>Trebouxiophyceae</taxon>
        <taxon>Chlorellales</taxon>
        <taxon>Chlorellaceae</taxon>
        <taxon>Chlorella clade</taxon>
        <taxon>Chlorella</taxon>
    </lineage>
</organism>
<dbReference type="InterPro" id="IPR046928">
    <property type="entry name" value="SDO1/SBDS_C"/>
</dbReference>
<keyword evidence="12" id="KW-1185">Reference proteome</keyword>
<name>A0A2P6U4I9_CHLSO</name>
<keyword evidence="4" id="KW-0963">Cytoplasm</keyword>
<evidence type="ECO:0000256" key="6">
    <source>
        <dbReference type="ARBA" id="ARBA00023242"/>
    </source>
</evidence>
<evidence type="ECO:0000256" key="3">
    <source>
        <dbReference type="ARBA" id="ARBA00007433"/>
    </source>
</evidence>
<dbReference type="InterPro" id="IPR036786">
    <property type="entry name" value="Ribosome_mat_SBDS_N_sf"/>
</dbReference>
<protein>
    <submittedName>
        <fullName evidence="11">Ribosome maturation SBDS</fullName>
    </submittedName>
</protein>
<comment type="similarity">
    <text evidence="3">Belongs to the SDO1/SBDS family.</text>
</comment>
<dbReference type="Proteomes" id="UP000239899">
    <property type="component" value="Unassembled WGS sequence"/>
</dbReference>
<dbReference type="NCBIfam" id="TIGR00291">
    <property type="entry name" value="RNA_SBDS"/>
    <property type="match status" value="1"/>
</dbReference>
<evidence type="ECO:0000256" key="1">
    <source>
        <dbReference type="ARBA" id="ARBA00004123"/>
    </source>
</evidence>
<dbReference type="OrthoDB" id="10253092at2759"/>
<dbReference type="InterPro" id="IPR019783">
    <property type="entry name" value="SDO1/SBDS_N"/>
</dbReference>
<evidence type="ECO:0000256" key="2">
    <source>
        <dbReference type="ARBA" id="ARBA00004496"/>
    </source>
</evidence>
<evidence type="ECO:0000313" key="12">
    <source>
        <dbReference type="Proteomes" id="UP000239899"/>
    </source>
</evidence>
<dbReference type="GO" id="GO:0005737">
    <property type="term" value="C:cytoplasm"/>
    <property type="evidence" value="ECO:0007669"/>
    <property type="project" value="UniProtKB-SubCell"/>
</dbReference>
<dbReference type="PROSITE" id="PS01267">
    <property type="entry name" value="UPF0023"/>
    <property type="match status" value="1"/>
</dbReference>
<keyword evidence="6" id="KW-0539">Nucleus</keyword>
<comment type="subunit">
    <text evidence="7">Associates with the 60S ribosomal subunit.</text>
</comment>
<dbReference type="Pfam" id="PF20268">
    <property type="entry name" value="SBDS_C"/>
    <property type="match status" value="1"/>
</dbReference>
<accession>A0A2P6U4I9</accession>
<reference evidence="11 12" key="1">
    <citation type="journal article" date="2018" name="Plant J.">
        <title>Genome sequences of Chlorella sorokiniana UTEX 1602 and Micractinium conductrix SAG 241.80: implications to maltose excretion by a green alga.</title>
        <authorList>
            <person name="Arriola M.B."/>
            <person name="Velmurugan N."/>
            <person name="Zhang Y."/>
            <person name="Plunkett M.H."/>
            <person name="Hondzo H."/>
            <person name="Barney B.M."/>
        </authorList>
    </citation>
    <scope>NUCLEOTIDE SEQUENCE [LARGE SCALE GENOMIC DNA]</scope>
    <source>
        <strain evidence="12">UTEX 1602</strain>
    </source>
</reference>